<dbReference type="EMBL" id="AP025292">
    <property type="protein sequence ID" value="BDC99667.1"/>
    <property type="molecule type" value="Genomic_DNA"/>
</dbReference>
<gene>
    <name evidence="1" type="ORF">PEPS_19480</name>
</gene>
<evidence type="ECO:0000313" key="2">
    <source>
        <dbReference type="Proteomes" id="UP001354989"/>
    </source>
</evidence>
<dbReference type="InterPro" id="IPR010696">
    <property type="entry name" value="DUF1272"/>
</dbReference>
<keyword evidence="2" id="KW-1185">Reference proteome</keyword>
<organism evidence="1 2">
    <name type="scientific">Persicobacter psychrovividus</name>
    <dbReference type="NCBI Taxonomy" id="387638"/>
    <lineage>
        <taxon>Bacteria</taxon>
        <taxon>Pseudomonadati</taxon>
        <taxon>Bacteroidota</taxon>
        <taxon>Cytophagia</taxon>
        <taxon>Cytophagales</taxon>
        <taxon>Persicobacteraceae</taxon>
        <taxon>Persicobacter</taxon>
    </lineage>
</organism>
<dbReference type="Pfam" id="PF06906">
    <property type="entry name" value="DUF1272"/>
    <property type="match status" value="1"/>
</dbReference>
<evidence type="ECO:0000313" key="1">
    <source>
        <dbReference type="EMBL" id="BDC99667.1"/>
    </source>
</evidence>
<name>A0ABN6LDE2_9BACT</name>
<evidence type="ECO:0008006" key="3">
    <source>
        <dbReference type="Google" id="ProtNLM"/>
    </source>
</evidence>
<reference evidence="1 2" key="1">
    <citation type="submission" date="2021-12" db="EMBL/GenBank/DDBJ databases">
        <title>Genome sequencing of bacteria with rrn-lacking chromosome and rrn-plasmid.</title>
        <authorList>
            <person name="Anda M."/>
            <person name="Iwasaki W."/>
        </authorList>
    </citation>
    <scope>NUCLEOTIDE SEQUENCE [LARGE SCALE GENOMIC DNA]</scope>
    <source>
        <strain evidence="1 2">NBRC 101262</strain>
    </source>
</reference>
<dbReference type="RefSeq" id="WP_338396936.1">
    <property type="nucleotide sequence ID" value="NZ_AP025292.1"/>
</dbReference>
<protein>
    <recommendedName>
        <fullName evidence="3">DUF1272 domain-containing protein</fullName>
    </recommendedName>
</protein>
<sequence>MEIRPNCENCNKPLPYDSEEAMICTFDCTFCADCVTGILEDVCPNCGGNFERRPIRPKSLLKKYPISKKAVLNPIKKATFEEKKRQLKPIAPADR</sequence>
<accession>A0ABN6LDE2</accession>
<proteinExistence type="predicted"/>
<dbReference type="Proteomes" id="UP001354989">
    <property type="component" value="Chromosome"/>
</dbReference>